<evidence type="ECO:0000313" key="3">
    <source>
        <dbReference type="Proteomes" id="UP000645462"/>
    </source>
</evidence>
<feature type="region of interest" description="Disordered" evidence="1">
    <location>
        <begin position="1"/>
        <end position="22"/>
    </location>
</feature>
<dbReference type="Proteomes" id="UP000645462">
    <property type="component" value="Unassembled WGS sequence"/>
</dbReference>
<evidence type="ECO:0000313" key="2">
    <source>
        <dbReference type="EMBL" id="GGC19404.1"/>
    </source>
</evidence>
<organism evidence="2 3">
    <name type="scientific">Marivita lacus</name>
    <dbReference type="NCBI Taxonomy" id="1323742"/>
    <lineage>
        <taxon>Bacteria</taxon>
        <taxon>Pseudomonadati</taxon>
        <taxon>Pseudomonadota</taxon>
        <taxon>Alphaproteobacteria</taxon>
        <taxon>Rhodobacterales</taxon>
        <taxon>Roseobacteraceae</taxon>
        <taxon>Marivita</taxon>
    </lineage>
</organism>
<sequence length="82" mass="8924">MTGAQTNHTLGKADITMTPKHPHITVPLTGEDGNAFAVLGRCRKAAREAGLRDSEINAFVTEATAGDYDHLLQTAMRWFDVL</sequence>
<keyword evidence="3" id="KW-1185">Reference proteome</keyword>
<gene>
    <name evidence="2" type="ORF">GCM10011363_40150</name>
</gene>
<protein>
    <submittedName>
        <fullName evidence="2">Uncharacterized protein</fullName>
    </submittedName>
</protein>
<proteinExistence type="predicted"/>
<dbReference type="EMBL" id="BMFC01000016">
    <property type="protein sequence ID" value="GGC19404.1"/>
    <property type="molecule type" value="Genomic_DNA"/>
</dbReference>
<accession>A0ABQ1L6T8</accession>
<name>A0ABQ1L6T8_9RHOB</name>
<evidence type="ECO:0000256" key="1">
    <source>
        <dbReference type="SAM" id="MobiDB-lite"/>
    </source>
</evidence>
<comment type="caution">
    <text evidence="2">The sequence shown here is derived from an EMBL/GenBank/DDBJ whole genome shotgun (WGS) entry which is preliminary data.</text>
</comment>
<reference evidence="3" key="1">
    <citation type="journal article" date="2019" name="Int. J. Syst. Evol. Microbiol.">
        <title>The Global Catalogue of Microorganisms (GCM) 10K type strain sequencing project: providing services to taxonomists for standard genome sequencing and annotation.</title>
        <authorList>
            <consortium name="The Broad Institute Genomics Platform"/>
            <consortium name="The Broad Institute Genome Sequencing Center for Infectious Disease"/>
            <person name="Wu L."/>
            <person name="Ma J."/>
        </authorList>
    </citation>
    <scope>NUCLEOTIDE SEQUENCE [LARGE SCALE GENOMIC DNA]</scope>
    <source>
        <strain evidence="3">CGMCC 1.12478</strain>
    </source>
</reference>